<dbReference type="InterPro" id="IPR012400">
    <property type="entry name" value="Long_Oxdase"/>
</dbReference>
<organism evidence="13 14">
    <name type="scientific">Actinoplanes aureus</name>
    <dbReference type="NCBI Taxonomy" id="2792083"/>
    <lineage>
        <taxon>Bacteria</taxon>
        <taxon>Bacillati</taxon>
        <taxon>Actinomycetota</taxon>
        <taxon>Actinomycetes</taxon>
        <taxon>Micromonosporales</taxon>
        <taxon>Micromonosporaceae</taxon>
        <taxon>Actinoplanes</taxon>
    </lineage>
</organism>
<evidence type="ECO:0000256" key="10">
    <source>
        <dbReference type="ARBA" id="ARBA00023002"/>
    </source>
</evidence>
<dbReference type="PIRSF" id="PIRSF028937">
    <property type="entry name" value="Lg_Ch_AO"/>
    <property type="match status" value="1"/>
</dbReference>
<evidence type="ECO:0000256" key="11">
    <source>
        <dbReference type="ARBA" id="ARBA00023136"/>
    </source>
</evidence>
<comment type="caution">
    <text evidence="13">The sequence shown here is derived from an EMBL/GenBank/DDBJ whole genome shotgun (WGS) entry which is preliminary data.</text>
</comment>
<dbReference type="PROSITE" id="PS00624">
    <property type="entry name" value="GMC_OXRED_2"/>
    <property type="match status" value="1"/>
</dbReference>
<comment type="catalytic activity">
    <reaction evidence="1">
        <text>a long-chain primary fatty alcohol + O2 = a long-chain fatty aldehyde + H2O2</text>
        <dbReference type="Rhea" id="RHEA:22756"/>
        <dbReference type="ChEBI" id="CHEBI:15379"/>
        <dbReference type="ChEBI" id="CHEBI:16240"/>
        <dbReference type="ChEBI" id="CHEBI:17176"/>
        <dbReference type="ChEBI" id="CHEBI:77396"/>
        <dbReference type="EC" id="1.1.3.20"/>
    </reaction>
</comment>
<evidence type="ECO:0000313" key="13">
    <source>
        <dbReference type="EMBL" id="MBG0564573.1"/>
    </source>
</evidence>
<dbReference type="Gene3D" id="3.50.50.60">
    <property type="entry name" value="FAD/NAD(P)-binding domain"/>
    <property type="match status" value="2"/>
</dbReference>
<dbReference type="GO" id="GO:0046577">
    <property type="term" value="F:long-chain-alcohol oxidase activity"/>
    <property type="evidence" value="ECO:0007669"/>
    <property type="project" value="UniProtKB-EC"/>
</dbReference>
<name>A0A931CE91_9ACTN</name>
<evidence type="ECO:0000256" key="2">
    <source>
        <dbReference type="ARBA" id="ARBA00003842"/>
    </source>
</evidence>
<dbReference type="GO" id="GO:0016020">
    <property type="term" value="C:membrane"/>
    <property type="evidence" value="ECO:0007669"/>
    <property type="project" value="UniProtKB-SubCell"/>
</dbReference>
<dbReference type="Pfam" id="PF00732">
    <property type="entry name" value="GMC_oxred_N"/>
    <property type="match status" value="1"/>
</dbReference>
<keyword evidence="8" id="KW-0274">FAD</keyword>
<keyword evidence="14" id="KW-1185">Reference proteome</keyword>
<dbReference type="Proteomes" id="UP000598146">
    <property type="component" value="Unassembled WGS sequence"/>
</dbReference>
<evidence type="ECO:0000256" key="3">
    <source>
        <dbReference type="ARBA" id="ARBA00004370"/>
    </source>
</evidence>
<evidence type="ECO:0000256" key="1">
    <source>
        <dbReference type="ARBA" id="ARBA00000920"/>
    </source>
</evidence>
<accession>A0A931CE91</accession>
<feature type="domain" description="Glucose-methanol-choline oxidoreductase N-terminal" evidence="12">
    <location>
        <begin position="393"/>
        <end position="407"/>
    </location>
</feature>
<dbReference type="RefSeq" id="WP_196416347.1">
    <property type="nucleotide sequence ID" value="NZ_JADQTO010000011.1"/>
</dbReference>
<dbReference type="SUPFAM" id="SSF51905">
    <property type="entry name" value="FAD/NAD(P)-binding domain"/>
    <property type="match status" value="1"/>
</dbReference>
<evidence type="ECO:0000313" key="14">
    <source>
        <dbReference type="Proteomes" id="UP000598146"/>
    </source>
</evidence>
<dbReference type="EMBL" id="JADQTO010000011">
    <property type="protein sequence ID" value="MBG0564573.1"/>
    <property type="molecule type" value="Genomic_DNA"/>
</dbReference>
<evidence type="ECO:0000256" key="8">
    <source>
        <dbReference type="ARBA" id="ARBA00022827"/>
    </source>
</evidence>
<dbReference type="EC" id="1.1.3.20" evidence="5"/>
<keyword evidence="9" id="KW-1133">Transmembrane helix</keyword>
<keyword evidence="10" id="KW-0560">Oxidoreductase</keyword>
<evidence type="ECO:0000256" key="9">
    <source>
        <dbReference type="ARBA" id="ARBA00022989"/>
    </source>
</evidence>
<keyword evidence="6" id="KW-0285">Flavoprotein</keyword>
<evidence type="ECO:0000259" key="12">
    <source>
        <dbReference type="PROSITE" id="PS00624"/>
    </source>
</evidence>
<evidence type="ECO:0000256" key="7">
    <source>
        <dbReference type="ARBA" id="ARBA00022692"/>
    </source>
</evidence>
<dbReference type="InterPro" id="IPR007867">
    <property type="entry name" value="GMC_OxRtase_C"/>
</dbReference>
<dbReference type="GO" id="GO:0050660">
    <property type="term" value="F:flavin adenine dinucleotide binding"/>
    <property type="evidence" value="ECO:0007669"/>
    <property type="project" value="InterPro"/>
</dbReference>
<reference evidence="13" key="1">
    <citation type="submission" date="2020-11" db="EMBL/GenBank/DDBJ databases">
        <title>Isolation and identification of active actinomycetes.</title>
        <authorList>
            <person name="Sun X."/>
        </authorList>
    </citation>
    <scope>NUCLEOTIDE SEQUENCE</scope>
    <source>
        <strain evidence="13">NEAU-A11</strain>
    </source>
</reference>
<dbReference type="PANTHER" id="PTHR46056">
    <property type="entry name" value="LONG-CHAIN-ALCOHOL OXIDASE"/>
    <property type="match status" value="1"/>
</dbReference>
<dbReference type="InterPro" id="IPR000172">
    <property type="entry name" value="GMC_OxRdtase_N"/>
</dbReference>
<keyword evidence="7" id="KW-0812">Transmembrane</keyword>
<proteinExistence type="inferred from homology"/>
<evidence type="ECO:0000256" key="5">
    <source>
        <dbReference type="ARBA" id="ARBA00013125"/>
    </source>
</evidence>
<evidence type="ECO:0000256" key="4">
    <source>
        <dbReference type="ARBA" id="ARBA00010790"/>
    </source>
</evidence>
<comment type="similarity">
    <text evidence="4">Belongs to the GMC oxidoreductase family.</text>
</comment>
<dbReference type="AlphaFoldDB" id="A0A931CE91"/>
<dbReference type="PANTHER" id="PTHR46056:SF12">
    <property type="entry name" value="LONG-CHAIN-ALCOHOL OXIDASE"/>
    <property type="match status" value="1"/>
</dbReference>
<evidence type="ECO:0000256" key="6">
    <source>
        <dbReference type="ARBA" id="ARBA00022630"/>
    </source>
</evidence>
<gene>
    <name evidence="13" type="ORF">I4J89_24295</name>
</gene>
<sequence>MTDILSPNQTAVLRLLCDTVVPAVPHPDDRDGFWGRRATDVGADQGVLAMLAAMPAEQREAIGGLLDVLGAQGFQPAASQESREQILTTLSLASAQAAAGIGSLTSLILLLTYGATDAAGRNPNWTRLGYPGPVTAAPPPDEPAITPLRPEQDVDLEADVVVVGSGAGGGLIAGRLAASGARVVVLEAGHYRTEADFHQLELAAYQNSYWRGGPNPTTDLNVTLMAGAGLGGGTVINWTNCIRTKDWVRRQWADDHGLTDVATPAFDRHLDAVWRELSVNDQCSEFNPVHEAMHRGADALGWSFATVYRNWDSKRHDPAIAGHLGFGDASGAKRSTLKVYLEPAVTEHGARVVDGCQVQQILVANGRAAGVRGRCANGAAVTVRAPVVVLAAGALESPGVLLRSGIGGPAVGDYLRLHPVTITMGDYGTDMRAWWGAPHAALVNEFANVEDGYGFLMESVQYTTGLGASALPFTTAAEHKQALADYRNHGSFIGLVRDHGHGRVTLDAAGNTAHWYALTDELDARNTRRALEAQIRLHHAAGARGIRVLARGIPPWRYGDDLDAYIARAQRLPLRAGGATLFSAHQMGSCRMGTDPATSVADPRGELHDTPGVWIGDASAFPTPSGTNPMITIMALASRTAENIKEAAL</sequence>
<dbReference type="Pfam" id="PF05199">
    <property type="entry name" value="GMC_oxred_C"/>
    <property type="match status" value="1"/>
</dbReference>
<protein>
    <recommendedName>
        <fullName evidence="5">long-chain-alcohol oxidase</fullName>
        <ecNumber evidence="5">1.1.3.20</ecNumber>
    </recommendedName>
</protein>
<keyword evidence="11" id="KW-0472">Membrane</keyword>
<comment type="subcellular location">
    <subcellularLocation>
        <location evidence="3">Membrane</location>
    </subcellularLocation>
</comment>
<comment type="function">
    <text evidence="2">Long-chain fatty alcohol oxidase involved in the omega-oxidation pathway of lipid degradation.</text>
</comment>
<dbReference type="InterPro" id="IPR036188">
    <property type="entry name" value="FAD/NAD-bd_sf"/>
</dbReference>